<dbReference type="InterPro" id="IPR027417">
    <property type="entry name" value="P-loop_NTPase"/>
</dbReference>
<organism evidence="8 9">
    <name type="scientific">Apodemus speciosus</name>
    <name type="common">Large Japanese field mouse</name>
    <dbReference type="NCBI Taxonomy" id="105296"/>
    <lineage>
        <taxon>Eukaryota</taxon>
        <taxon>Metazoa</taxon>
        <taxon>Chordata</taxon>
        <taxon>Craniata</taxon>
        <taxon>Vertebrata</taxon>
        <taxon>Euteleostomi</taxon>
        <taxon>Mammalia</taxon>
        <taxon>Eutheria</taxon>
        <taxon>Euarchontoglires</taxon>
        <taxon>Glires</taxon>
        <taxon>Rodentia</taxon>
        <taxon>Myomorpha</taxon>
        <taxon>Muroidea</taxon>
        <taxon>Muridae</taxon>
        <taxon>Murinae</taxon>
        <taxon>Apodemus</taxon>
    </lineage>
</organism>
<feature type="region of interest" description="Disordered" evidence="6">
    <location>
        <begin position="318"/>
        <end position="363"/>
    </location>
</feature>
<dbReference type="InterPro" id="IPR003593">
    <property type="entry name" value="AAA+_ATPase"/>
</dbReference>
<dbReference type="SMART" id="SM00297">
    <property type="entry name" value="BROMO"/>
    <property type="match status" value="1"/>
</dbReference>
<dbReference type="PROSITE" id="PS00674">
    <property type="entry name" value="AAA"/>
    <property type="match status" value="1"/>
</dbReference>
<feature type="domain" description="Bromo" evidence="7">
    <location>
        <begin position="1058"/>
        <end position="1121"/>
    </location>
</feature>
<feature type="compositionally biased region" description="Basic residues" evidence="6">
    <location>
        <begin position="344"/>
        <end position="357"/>
    </location>
</feature>
<feature type="region of interest" description="Disordered" evidence="6">
    <location>
        <begin position="1419"/>
        <end position="1443"/>
    </location>
</feature>
<evidence type="ECO:0000256" key="5">
    <source>
        <dbReference type="PROSITE-ProRule" id="PRU00035"/>
    </source>
</evidence>
<keyword evidence="4 5" id="KW-0103">Bromodomain</keyword>
<keyword evidence="3" id="KW-0067">ATP-binding</keyword>
<evidence type="ECO:0000259" key="7">
    <source>
        <dbReference type="PROSITE" id="PS50014"/>
    </source>
</evidence>
<keyword evidence="2" id="KW-0547">Nucleotide-binding</keyword>
<name>A0ABQ0FDE8_APOSI</name>
<feature type="compositionally biased region" description="Gly residues" evidence="6">
    <location>
        <begin position="23"/>
        <end position="33"/>
    </location>
</feature>
<dbReference type="InterPro" id="IPR045199">
    <property type="entry name" value="ATAD2-like"/>
</dbReference>
<gene>
    <name evidence="8" type="ORF">APTSU1_001251800</name>
</gene>
<feature type="compositionally biased region" description="Acidic residues" evidence="6">
    <location>
        <begin position="253"/>
        <end position="276"/>
    </location>
</feature>
<dbReference type="PRINTS" id="PR00503">
    <property type="entry name" value="BROMODOMAIN"/>
</dbReference>
<keyword evidence="9" id="KW-1185">Reference proteome</keyword>
<dbReference type="CDD" id="cd05528">
    <property type="entry name" value="Bromo_AAA"/>
    <property type="match status" value="1"/>
</dbReference>
<accession>A0ABQ0FDE8</accession>
<comment type="similarity">
    <text evidence="1">Belongs to the AAA ATPase family.</text>
</comment>
<evidence type="ECO:0000256" key="6">
    <source>
        <dbReference type="SAM" id="MobiDB-lite"/>
    </source>
</evidence>
<evidence type="ECO:0000256" key="1">
    <source>
        <dbReference type="ARBA" id="ARBA00006914"/>
    </source>
</evidence>
<dbReference type="InterPro" id="IPR036427">
    <property type="entry name" value="Bromodomain-like_sf"/>
</dbReference>
<dbReference type="InterPro" id="IPR018359">
    <property type="entry name" value="Bromodomain_CS"/>
</dbReference>
<dbReference type="SUPFAM" id="SSF47370">
    <property type="entry name" value="Bromodomain"/>
    <property type="match status" value="1"/>
</dbReference>
<proteinExistence type="inferred from homology"/>
<dbReference type="Gene3D" id="3.40.50.300">
    <property type="entry name" value="P-loop containing nucleotide triphosphate hydrolases"/>
    <property type="match status" value="1"/>
</dbReference>
<evidence type="ECO:0000256" key="4">
    <source>
        <dbReference type="ARBA" id="ARBA00023117"/>
    </source>
</evidence>
<dbReference type="Proteomes" id="UP001623349">
    <property type="component" value="Unassembled WGS sequence"/>
</dbReference>
<feature type="compositionally biased region" description="Polar residues" evidence="6">
    <location>
        <begin position="115"/>
        <end position="132"/>
    </location>
</feature>
<feature type="compositionally biased region" description="Low complexity" evidence="6">
    <location>
        <begin position="1322"/>
        <end position="1334"/>
    </location>
</feature>
<evidence type="ECO:0000313" key="8">
    <source>
        <dbReference type="EMBL" id="GAB1297282.1"/>
    </source>
</evidence>
<dbReference type="Pfam" id="PF00439">
    <property type="entry name" value="Bromodomain"/>
    <property type="match status" value="1"/>
</dbReference>
<sequence length="1541" mass="173628">MVNTRKSSLRLLGSKSPGPGPGPGAGAEPGATGGSSHFISSRTRSSKTRAASCPAAKAGGSGGALDEARKAEVDGSLSDSHVSPPAKRTLKQPDSVCKDKSKSRSTGQREEWNIPSGQTRLTSQSGATLPNGHSSLSLRSHPLRGEKKGDGDLTCINGDMEVRKSCRSRKNRFESVNQSLLFDQLVNSTAEAVLQEMDNINIRRNRRSGEVERLRMWTDTEFENMDMYSRVKRRRKSLRRNSYGIQNHHEVSTEGEEEESQEEDGDIEVEEAEGEENDRPYNLRQRKTVDRYQAPPIVPAHQKKRENTLFDIHRSPARRSHIRRKKHAIHSSDTTSSDEERFERRKSKSMARARNRPLRPVSKPLEPAPLCCPVQAGAQCLPMNFRAEDLASGILRERVKVGASLADVDPMNIDKSNRVSLCSPGCPGTHSVDQAGLELRNPPAFASQVLGLKVRFDSIGGLSHHIHALKEMVVFPLLYPEIFEKFKIQPPRGCLFYGPPGTGKTLVARALANECSQGDKKVAFFMRKGADCLSKWVGESERQLRLLFDQAYLMRPSIIFFDEIDGLAPVRSSRQDQIHSSIVSTLLALMDGLDNRGEIVVIGATNRLDSIDPALRRPGRFDREFLFNLPDQRARKHILQIHTRDWNPKLSDAFLGELAEKCVADFHLRSSIPQLLNHKDLDIFCCYCGADIKALCTEAALLALRRRYPQIYASSHKLQLDVSSIVLSAQDFYHAMQNIVPASQRAVMSSGQALSPIIRPLLERSFNNILAVLQKIFPHAEISQSDKKEDVESLILDDSEDENALSIFEMTCHSGSPKKSPPAAAVPKPYLHFTMSPYHQPTSYRPRLLLSGERGSGQTSHLAPALLHTLERFSVHRLDLPALYSVSAKTPEESCAQTPYSIFREARRTVPSIVYMPHIGDWWDAVSDTVRATFLTLLQDIPSFSPIFLLSTSETMYSELPEEVKCIFRIQYEEVLYIQRPIEEDRRKFFQELILHQASMAPPRRKHTALRAMEVLPLALPSPPRQLSESEKNRMEDQEENTLRELRLFLRDVTKRLATDKRFNIFSKPVDIEEVSDYLEVIKEPMDLSTVITKIDKHNYLTAKDFLQDIDLICSNALEYNPDKDPGDKIIRHRACTLKDTAHAIIAAELDPEFNKLCEEIKEARIKRGLSVTAEQITPHGAGARKTENRVEEAFRHKQRNPMDAWHNSANKCAFRVRRKSRRRSQWGKGIIKKRKVNNLKKDEEDTKFTDYDHTEDRKLLENGEFEVSTDCHEENGEETGDLSMTNDESSCDIMDMDQGQRLNSGAGTKENFASTEEESSNESLLVHSSSSLNPEQTSKKEPFLKGACLNGEASTDSFEGIPVLECQNGRALEVIPLPDGGEKSSSEQKIALEEQLKDRPETWNENPGAAPEKLEVLECSSSEKPEPGPDGEGKETELDKEGASKVKKYRKLILEQAKTTNLELVPEEPPEPAPPLVVDHERLQKLLDLLVDKSNNLTVDQLERLYSLLSQCIYRHRKDYDKSQLVEEMERTAHMFETFL</sequence>
<feature type="region of interest" description="Disordered" evidence="6">
    <location>
        <begin position="1"/>
        <end position="152"/>
    </location>
</feature>
<dbReference type="InterPro" id="IPR003960">
    <property type="entry name" value="ATPase_AAA_CS"/>
</dbReference>
<protein>
    <submittedName>
        <fullName evidence="8">ATPase family, AAA domain-containing 2B</fullName>
    </submittedName>
</protein>
<dbReference type="SUPFAM" id="SSF52540">
    <property type="entry name" value="P-loop containing nucleoside triphosphate hydrolases"/>
    <property type="match status" value="2"/>
</dbReference>
<dbReference type="PROSITE" id="PS50014">
    <property type="entry name" value="BROMODOMAIN_2"/>
    <property type="match status" value="1"/>
</dbReference>
<dbReference type="InterPro" id="IPR041569">
    <property type="entry name" value="AAA_lid_3"/>
</dbReference>
<dbReference type="Pfam" id="PF17862">
    <property type="entry name" value="AAA_lid_3"/>
    <property type="match status" value="1"/>
</dbReference>
<dbReference type="PANTHER" id="PTHR23069">
    <property type="entry name" value="AAA DOMAIN-CONTAINING"/>
    <property type="match status" value="1"/>
</dbReference>
<dbReference type="Pfam" id="PF00004">
    <property type="entry name" value="AAA"/>
    <property type="match status" value="1"/>
</dbReference>
<feature type="compositionally biased region" description="Low complexity" evidence="6">
    <location>
        <begin position="34"/>
        <end position="52"/>
    </location>
</feature>
<feature type="region of interest" description="Disordered" evidence="6">
    <location>
        <begin position="241"/>
        <end position="283"/>
    </location>
</feature>
<dbReference type="SMART" id="SM00382">
    <property type="entry name" value="AAA"/>
    <property type="match status" value="1"/>
</dbReference>
<dbReference type="CDD" id="cd19517">
    <property type="entry name" value="RecA-like_Yta7-like"/>
    <property type="match status" value="1"/>
</dbReference>
<dbReference type="EMBL" id="BAAFST010000012">
    <property type="protein sequence ID" value="GAB1297282.1"/>
    <property type="molecule type" value="Genomic_DNA"/>
</dbReference>
<evidence type="ECO:0000313" key="9">
    <source>
        <dbReference type="Proteomes" id="UP001623349"/>
    </source>
</evidence>
<feature type="region of interest" description="Disordered" evidence="6">
    <location>
        <begin position="1299"/>
        <end position="1339"/>
    </location>
</feature>
<dbReference type="InterPro" id="IPR001487">
    <property type="entry name" value="Bromodomain"/>
</dbReference>
<reference evidence="8 9" key="1">
    <citation type="submission" date="2024-08" db="EMBL/GenBank/DDBJ databases">
        <title>The draft genome of Apodemus speciosus.</title>
        <authorList>
            <person name="Nabeshima K."/>
            <person name="Suzuki S."/>
            <person name="Onuma M."/>
        </authorList>
    </citation>
    <scope>NUCLEOTIDE SEQUENCE [LARGE SCALE GENOMIC DNA]</scope>
    <source>
        <strain evidence="8">IB14-021</strain>
    </source>
</reference>
<feature type="compositionally biased region" description="Basic residues" evidence="6">
    <location>
        <begin position="318"/>
        <end position="329"/>
    </location>
</feature>
<evidence type="ECO:0000256" key="2">
    <source>
        <dbReference type="ARBA" id="ARBA00022741"/>
    </source>
</evidence>
<dbReference type="InterPro" id="IPR003959">
    <property type="entry name" value="ATPase_AAA_core"/>
</dbReference>
<comment type="caution">
    <text evidence="8">The sequence shown here is derived from an EMBL/GenBank/DDBJ whole genome shotgun (WGS) entry which is preliminary data.</text>
</comment>
<feature type="compositionally biased region" description="Basic and acidic residues" evidence="6">
    <location>
        <begin position="96"/>
        <end position="112"/>
    </location>
</feature>
<dbReference type="PANTHER" id="PTHR23069:SF5">
    <property type="entry name" value="ATPASE FAMILY AAA DOMAIN-CONTAINING PROTEIN 2B"/>
    <property type="match status" value="1"/>
</dbReference>
<dbReference type="Gene3D" id="1.20.920.10">
    <property type="entry name" value="Bromodomain-like"/>
    <property type="match status" value="1"/>
</dbReference>
<dbReference type="PROSITE" id="PS00633">
    <property type="entry name" value="BROMODOMAIN_1"/>
    <property type="match status" value="1"/>
</dbReference>
<dbReference type="Gene3D" id="1.10.8.60">
    <property type="match status" value="1"/>
</dbReference>
<evidence type="ECO:0000256" key="3">
    <source>
        <dbReference type="ARBA" id="ARBA00022840"/>
    </source>
</evidence>